<dbReference type="EMBL" id="AP015039">
    <property type="protein sequence ID" value="BAT90762.1"/>
    <property type="molecule type" value="Genomic_DNA"/>
</dbReference>
<dbReference type="Proteomes" id="UP000291084">
    <property type="component" value="Chromosome 6"/>
</dbReference>
<evidence type="ECO:0000256" key="2">
    <source>
        <dbReference type="SAM" id="Phobius"/>
    </source>
</evidence>
<sequence>FFQVFVSLFIFVLFFFLIFSNYLLLPSHIHLHLPFPILSSELRTLSLKLRALPAPLRHLPQATPFSSSDANSERVYPFPFSPSMSSTQPQRSGK</sequence>
<name>A0A0S3SD56_PHAAN</name>
<keyword evidence="4" id="KW-1185">Reference proteome</keyword>
<feature type="non-terminal residue" evidence="3">
    <location>
        <position position="1"/>
    </location>
</feature>
<feature type="compositionally biased region" description="Polar residues" evidence="1">
    <location>
        <begin position="82"/>
        <end position="94"/>
    </location>
</feature>
<gene>
    <name evidence="3" type="primary">Vigan.06G204500</name>
    <name evidence="3" type="ORF">VIGAN_06204500</name>
</gene>
<keyword evidence="2" id="KW-1133">Transmembrane helix</keyword>
<feature type="transmembrane region" description="Helical" evidence="2">
    <location>
        <begin position="6"/>
        <end position="25"/>
    </location>
</feature>
<feature type="region of interest" description="Disordered" evidence="1">
    <location>
        <begin position="59"/>
        <end position="94"/>
    </location>
</feature>
<keyword evidence="2" id="KW-0472">Membrane</keyword>
<evidence type="ECO:0000313" key="3">
    <source>
        <dbReference type="EMBL" id="BAT90762.1"/>
    </source>
</evidence>
<accession>A0A0S3SD56</accession>
<dbReference type="AlphaFoldDB" id="A0A0S3SD56"/>
<keyword evidence="2" id="KW-0812">Transmembrane</keyword>
<protein>
    <submittedName>
        <fullName evidence="3">Uncharacterized protein</fullName>
    </submittedName>
</protein>
<reference evidence="3 4" key="1">
    <citation type="journal article" date="2015" name="Sci. Rep.">
        <title>The power of single molecule real-time sequencing technology in the de novo assembly of a eukaryotic genome.</title>
        <authorList>
            <person name="Sakai H."/>
            <person name="Naito K."/>
            <person name="Ogiso-Tanaka E."/>
            <person name="Takahashi Y."/>
            <person name="Iseki K."/>
            <person name="Muto C."/>
            <person name="Satou K."/>
            <person name="Teruya K."/>
            <person name="Shiroma A."/>
            <person name="Shimoji M."/>
            <person name="Hirano T."/>
            <person name="Itoh T."/>
            <person name="Kaga A."/>
            <person name="Tomooka N."/>
        </authorList>
    </citation>
    <scope>NUCLEOTIDE SEQUENCE [LARGE SCALE GENOMIC DNA]</scope>
    <source>
        <strain evidence="4">cv. Shumari</strain>
    </source>
</reference>
<evidence type="ECO:0000256" key="1">
    <source>
        <dbReference type="SAM" id="MobiDB-lite"/>
    </source>
</evidence>
<organism evidence="3 4">
    <name type="scientific">Vigna angularis var. angularis</name>
    <dbReference type="NCBI Taxonomy" id="157739"/>
    <lineage>
        <taxon>Eukaryota</taxon>
        <taxon>Viridiplantae</taxon>
        <taxon>Streptophyta</taxon>
        <taxon>Embryophyta</taxon>
        <taxon>Tracheophyta</taxon>
        <taxon>Spermatophyta</taxon>
        <taxon>Magnoliopsida</taxon>
        <taxon>eudicotyledons</taxon>
        <taxon>Gunneridae</taxon>
        <taxon>Pentapetalae</taxon>
        <taxon>rosids</taxon>
        <taxon>fabids</taxon>
        <taxon>Fabales</taxon>
        <taxon>Fabaceae</taxon>
        <taxon>Papilionoideae</taxon>
        <taxon>50 kb inversion clade</taxon>
        <taxon>NPAAA clade</taxon>
        <taxon>indigoferoid/millettioid clade</taxon>
        <taxon>Phaseoleae</taxon>
        <taxon>Vigna</taxon>
    </lineage>
</organism>
<proteinExistence type="predicted"/>
<evidence type="ECO:0000313" key="4">
    <source>
        <dbReference type="Proteomes" id="UP000291084"/>
    </source>
</evidence>